<dbReference type="Pfam" id="PF02670">
    <property type="entry name" value="DXP_reductoisom"/>
    <property type="match status" value="1"/>
</dbReference>
<dbReference type="Gene3D" id="1.10.1740.10">
    <property type="match status" value="1"/>
</dbReference>
<feature type="binding site" evidence="9">
    <location>
        <position position="160"/>
    </location>
    <ligand>
        <name>1-deoxy-D-xylulose 5-phosphate</name>
        <dbReference type="ChEBI" id="CHEBI:57792"/>
    </ligand>
</feature>
<dbReference type="InterPro" id="IPR003821">
    <property type="entry name" value="DXP_reductoisomerase"/>
</dbReference>
<feature type="binding site" evidence="9">
    <location>
        <position position="114"/>
    </location>
    <ligand>
        <name>NADPH</name>
        <dbReference type="ChEBI" id="CHEBI:57783"/>
    </ligand>
</feature>
<dbReference type="Proteomes" id="UP000046090">
    <property type="component" value="Unassembled WGS sequence"/>
</dbReference>
<reference evidence="11" key="1">
    <citation type="submission" date="2014-12" db="EMBL/GenBank/DDBJ databases">
        <authorList>
            <person name="Smet A."/>
        </authorList>
    </citation>
    <scope>NUCLEOTIDE SEQUENCE [LARGE SCALE GENOMIC DNA]</scope>
</reference>
<feature type="binding site" evidence="9">
    <location>
        <position position="115"/>
    </location>
    <ligand>
        <name>1-deoxy-D-xylulose 5-phosphate</name>
        <dbReference type="ChEBI" id="CHEBI:57792"/>
    </ligand>
</feature>
<dbReference type="EC" id="1.1.1.267" evidence="9"/>
<evidence type="ECO:0000256" key="8">
    <source>
        <dbReference type="ARBA" id="ARBA00048543"/>
    </source>
</evidence>
<dbReference type="GO" id="GO:0051484">
    <property type="term" value="P:isopentenyl diphosphate biosynthetic process, methylerythritol 4-phosphate pathway involved in terpenoid biosynthetic process"/>
    <property type="evidence" value="ECO:0007669"/>
    <property type="project" value="TreeGrafter"/>
</dbReference>
<evidence type="ECO:0000256" key="7">
    <source>
        <dbReference type="ARBA" id="ARBA00023229"/>
    </source>
</evidence>
<gene>
    <name evidence="9" type="primary">dxr</name>
    <name evidence="10" type="ORF">HHE01_01550</name>
</gene>
<comment type="catalytic activity">
    <reaction evidence="8">
        <text>2-C-methyl-D-erythritol 4-phosphate + NADP(+) = 1-deoxy-D-xylulose 5-phosphate + NADPH + H(+)</text>
        <dbReference type="Rhea" id="RHEA:13717"/>
        <dbReference type="ChEBI" id="CHEBI:15378"/>
        <dbReference type="ChEBI" id="CHEBI:57783"/>
        <dbReference type="ChEBI" id="CHEBI:57792"/>
        <dbReference type="ChEBI" id="CHEBI:58262"/>
        <dbReference type="ChEBI" id="CHEBI:58349"/>
        <dbReference type="EC" id="1.1.1.267"/>
    </reaction>
    <physiologicalReaction direction="right-to-left" evidence="8">
        <dbReference type="Rhea" id="RHEA:13719"/>
    </physiologicalReaction>
</comment>
<feature type="binding site" evidence="9">
    <location>
        <position position="205"/>
    </location>
    <ligand>
        <name>Mn(2+)</name>
        <dbReference type="ChEBI" id="CHEBI:29035"/>
    </ligand>
</feature>
<feature type="binding site" evidence="9">
    <location>
        <position position="189"/>
    </location>
    <ligand>
        <name>NADPH</name>
        <dbReference type="ChEBI" id="CHEBI:57783"/>
    </ligand>
</feature>
<dbReference type="HAMAP" id="MF_00183">
    <property type="entry name" value="DXP_reductoisom"/>
    <property type="match status" value="1"/>
</dbReference>
<sequence>MIILGSTGSVGRQALEVAQLFHLPIEALSAGRNVELLNAQIAVHKPKKVALLDKKDYPRLKAPQGTEIFIGAEGIVQMVASSQSDLVLNALVGFSGLEPSLCTFQEGKTLALANKESLVVGGWLLKGAKILPIDSEHFALYALLKNTPKESVDTLFITASGGALRDTPLAQIPSQSLEEVLKHPNWQMGADITINSASMANKLFELLEAYWLFGGIQVDACLERNSRVHALVRLKDQSWHAQLSQPDMRLPIIHALSPTNAQNLPSKPLDLFNTPLKFEPIDPARYPLWRFKDLLLQQPKLGVVLNASNEEALRAFKTGAMPFGNIHALVAQSLEHFKDQLPPLDHLEQIKALDTQVRRFMQTLHV</sequence>
<feature type="binding site" evidence="9">
    <location>
        <position position="116"/>
    </location>
    <ligand>
        <name>NADPH</name>
        <dbReference type="ChEBI" id="CHEBI:57783"/>
    </ligand>
</feature>
<dbReference type="PIRSF" id="PIRSF006205">
    <property type="entry name" value="Dxp_reductismrs"/>
    <property type="match status" value="1"/>
</dbReference>
<feature type="binding site" evidence="9">
    <location>
        <position position="205"/>
    </location>
    <ligand>
        <name>1-deoxy-D-xylulose 5-phosphate</name>
        <dbReference type="ChEBI" id="CHEBI:57792"/>
    </ligand>
</feature>
<comment type="function">
    <text evidence="9">Catalyzes the NADPH-dependent rearrangement and reduction of 1-deoxy-D-xylulose-5-phosphate (DXP) to 2-C-methyl-D-erythritol 4-phosphate (MEP).</text>
</comment>
<dbReference type="NCBIfam" id="TIGR00243">
    <property type="entry name" value="Dxr"/>
    <property type="match status" value="1"/>
</dbReference>
<keyword evidence="5 9" id="KW-0560">Oxidoreductase</keyword>
<evidence type="ECO:0000256" key="1">
    <source>
        <dbReference type="ARBA" id="ARBA00005094"/>
    </source>
</evidence>
<evidence type="ECO:0000256" key="6">
    <source>
        <dbReference type="ARBA" id="ARBA00023211"/>
    </source>
</evidence>
<feature type="binding site" evidence="9">
    <location>
        <position position="136"/>
    </location>
    <ligand>
        <name>Mn(2+)</name>
        <dbReference type="ChEBI" id="CHEBI:29035"/>
    </ligand>
</feature>
<feature type="binding site" evidence="9">
    <location>
        <position position="136"/>
    </location>
    <ligand>
        <name>1-deoxy-D-xylulose 5-phosphate</name>
        <dbReference type="ChEBI" id="CHEBI:57792"/>
    </ligand>
</feature>
<dbReference type="Gene3D" id="3.40.50.720">
    <property type="entry name" value="NAD(P)-binding Rossmann-like Domain"/>
    <property type="match status" value="1"/>
</dbReference>
<dbReference type="UniPathway" id="UPA00056">
    <property type="reaction ID" value="UER00092"/>
</dbReference>
<name>A0A0K2YAC8_HELHE</name>
<dbReference type="InterPro" id="IPR013512">
    <property type="entry name" value="DXP_reductoisomerase_N"/>
</dbReference>
<proteinExistence type="inferred from homology"/>
<dbReference type="GO" id="GO:0030604">
    <property type="term" value="F:1-deoxy-D-xylulose-5-phosphate reductoisomerase activity"/>
    <property type="evidence" value="ECO:0007669"/>
    <property type="project" value="UniProtKB-UniRule"/>
</dbReference>
<dbReference type="PANTHER" id="PTHR30525">
    <property type="entry name" value="1-DEOXY-D-XYLULOSE 5-PHOSPHATE REDUCTOISOMERASE"/>
    <property type="match status" value="1"/>
</dbReference>
<protein>
    <recommendedName>
        <fullName evidence="9">1-deoxy-D-xylulose 5-phosphate reductoisomerase</fullName>
        <shortName evidence="9">DXP reductoisomerase</shortName>
        <ecNumber evidence="9">1.1.1.267</ecNumber>
    </recommendedName>
    <alternativeName>
        <fullName evidence="9">1-deoxyxylulose-5-phosphate reductoisomerase</fullName>
    </alternativeName>
    <alternativeName>
        <fullName evidence="9">2-C-methyl-D-erythritol 4-phosphate synthase</fullName>
    </alternativeName>
</protein>
<evidence type="ECO:0000256" key="2">
    <source>
        <dbReference type="ARBA" id="ARBA00006825"/>
    </source>
</evidence>
<dbReference type="RefSeq" id="WP_015107312.1">
    <property type="nucleotide sequence ID" value="NZ_AP026684.1"/>
</dbReference>
<comment type="pathway">
    <text evidence="1 9">Isoprenoid biosynthesis; isopentenyl diphosphate biosynthesis via DXP pathway; isopentenyl diphosphate from 1-deoxy-D-xylulose 5-phosphate: step 1/6.</text>
</comment>
<dbReference type="AlphaFoldDB" id="A0A0K2YAC8"/>
<comment type="cofactor">
    <cofactor evidence="9">
        <name>Mg(2+)</name>
        <dbReference type="ChEBI" id="CHEBI:18420"/>
    </cofactor>
    <cofactor evidence="9">
        <name>Mn(2+)</name>
        <dbReference type="ChEBI" id="CHEBI:29035"/>
    </cofactor>
</comment>
<feature type="binding site" evidence="9">
    <location>
        <position position="134"/>
    </location>
    <ligand>
        <name>Mn(2+)</name>
        <dbReference type="ChEBI" id="CHEBI:29035"/>
    </ligand>
</feature>
<organism evidence="10 11">
    <name type="scientific">Helicobacter heilmannii</name>
    <dbReference type="NCBI Taxonomy" id="35817"/>
    <lineage>
        <taxon>Bacteria</taxon>
        <taxon>Pseudomonadati</taxon>
        <taxon>Campylobacterota</taxon>
        <taxon>Epsilonproteobacteria</taxon>
        <taxon>Campylobacterales</taxon>
        <taxon>Helicobacteraceae</taxon>
        <taxon>Helicobacter</taxon>
    </lineage>
</organism>
<keyword evidence="7 9" id="KW-0414">Isoprene biosynthesis</keyword>
<comment type="similarity">
    <text evidence="2 9">Belongs to the DXR family.</text>
</comment>
<dbReference type="GeneID" id="76197632"/>
<feature type="binding site" evidence="9">
    <location>
        <position position="32"/>
    </location>
    <ligand>
        <name>NADPH</name>
        <dbReference type="ChEBI" id="CHEBI:57783"/>
    </ligand>
</feature>
<feature type="binding site" evidence="9">
    <location>
        <position position="183"/>
    </location>
    <ligand>
        <name>1-deoxy-D-xylulose 5-phosphate</name>
        <dbReference type="ChEBI" id="CHEBI:57792"/>
    </ligand>
</feature>
<feature type="binding site" evidence="9">
    <location>
        <position position="201"/>
    </location>
    <ligand>
        <name>1-deoxy-D-xylulose 5-phosphate</name>
        <dbReference type="ChEBI" id="CHEBI:57792"/>
    </ligand>
</feature>
<feature type="binding site" evidence="9">
    <location>
        <position position="9"/>
    </location>
    <ligand>
        <name>NADPH</name>
        <dbReference type="ChEBI" id="CHEBI:57783"/>
    </ligand>
</feature>
<accession>A0A0K2YAC8</accession>
<feature type="binding site" evidence="9">
    <location>
        <position position="33"/>
    </location>
    <ligand>
        <name>NADPH</name>
        <dbReference type="ChEBI" id="CHEBI:57783"/>
    </ligand>
</feature>
<keyword evidence="4 9" id="KW-0521">NADP</keyword>
<evidence type="ECO:0000256" key="5">
    <source>
        <dbReference type="ARBA" id="ARBA00023002"/>
    </source>
</evidence>
<dbReference type="EMBL" id="CDMK01000003">
    <property type="protein sequence ID" value="CRI35157.1"/>
    <property type="molecule type" value="Genomic_DNA"/>
</dbReference>
<feature type="binding site" evidence="9">
    <location>
        <position position="31"/>
    </location>
    <ligand>
        <name>NADPH</name>
        <dbReference type="ChEBI" id="CHEBI:57783"/>
    </ligand>
</feature>
<dbReference type="InterPro" id="IPR036169">
    <property type="entry name" value="DXPR_C_sf"/>
</dbReference>
<feature type="binding site" evidence="9">
    <location>
        <position position="7"/>
    </location>
    <ligand>
        <name>NADPH</name>
        <dbReference type="ChEBI" id="CHEBI:57783"/>
    </ligand>
</feature>
<dbReference type="Pfam" id="PF08436">
    <property type="entry name" value="DXP_redisom_C"/>
    <property type="match status" value="1"/>
</dbReference>
<evidence type="ECO:0000256" key="9">
    <source>
        <dbReference type="HAMAP-Rule" id="MF_00183"/>
    </source>
</evidence>
<evidence type="ECO:0000313" key="10">
    <source>
        <dbReference type="EMBL" id="CRI35157.1"/>
    </source>
</evidence>
<evidence type="ECO:0000256" key="4">
    <source>
        <dbReference type="ARBA" id="ARBA00022857"/>
    </source>
</evidence>
<feature type="binding site" evidence="9">
    <location>
        <position position="135"/>
    </location>
    <ligand>
        <name>1-deoxy-D-xylulose 5-phosphate</name>
        <dbReference type="ChEBI" id="CHEBI:57792"/>
    </ligand>
</feature>
<keyword evidence="11" id="KW-1185">Reference proteome</keyword>
<dbReference type="PANTHER" id="PTHR30525:SF0">
    <property type="entry name" value="1-DEOXY-D-XYLULOSE 5-PHOSPHATE REDUCTOISOMERASE, CHLOROPLASTIC"/>
    <property type="match status" value="1"/>
</dbReference>
<keyword evidence="6 9" id="KW-0464">Manganese</keyword>
<feature type="binding site" evidence="9">
    <location>
        <position position="8"/>
    </location>
    <ligand>
        <name>NADPH</name>
        <dbReference type="ChEBI" id="CHEBI:57783"/>
    </ligand>
</feature>
<dbReference type="SUPFAM" id="SSF55347">
    <property type="entry name" value="Glyceraldehyde-3-phosphate dehydrogenase-like, C-terminal domain"/>
    <property type="match status" value="1"/>
</dbReference>
<dbReference type="GO" id="GO:0070402">
    <property type="term" value="F:NADPH binding"/>
    <property type="evidence" value="ECO:0007669"/>
    <property type="project" value="InterPro"/>
</dbReference>
<dbReference type="InterPro" id="IPR036291">
    <property type="entry name" value="NAD(P)-bd_dom_sf"/>
</dbReference>
<dbReference type="InterPro" id="IPR026877">
    <property type="entry name" value="DXPR_C"/>
</dbReference>
<evidence type="ECO:0000313" key="11">
    <source>
        <dbReference type="Proteomes" id="UP000046090"/>
    </source>
</evidence>
<keyword evidence="10" id="KW-0413">Isomerase</keyword>
<keyword evidence="9" id="KW-0460">Magnesium</keyword>
<dbReference type="Pfam" id="PF13288">
    <property type="entry name" value="DXPR_C"/>
    <property type="match status" value="1"/>
</dbReference>
<keyword evidence="3 9" id="KW-0479">Metal-binding</keyword>
<dbReference type="SUPFAM" id="SSF69055">
    <property type="entry name" value="1-deoxy-D-xylulose-5-phosphate reductoisomerase, C-terminal domain"/>
    <property type="match status" value="1"/>
</dbReference>
<dbReference type="SUPFAM" id="SSF51735">
    <property type="entry name" value="NAD(P)-binding Rossmann-fold domains"/>
    <property type="match status" value="1"/>
</dbReference>
<dbReference type="InterPro" id="IPR013644">
    <property type="entry name" value="DXP_reductoisomerase_C"/>
</dbReference>
<evidence type="ECO:0000256" key="3">
    <source>
        <dbReference type="ARBA" id="ARBA00022723"/>
    </source>
</evidence>
<feature type="binding site" evidence="9">
    <location>
        <position position="196"/>
    </location>
    <ligand>
        <name>1-deoxy-D-xylulose 5-phosphate</name>
        <dbReference type="ChEBI" id="CHEBI:57792"/>
    </ligand>
</feature>
<dbReference type="GO" id="GO:0030145">
    <property type="term" value="F:manganese ion binding"/>
    <property type="evidence" value="ECO:0007669"/>
    <property type="project" value="TreeGrafter"/>
</dbReference>
<dbReference type="GO" id="GO:0016853">
    <property type="term" value="F:isomerase activity"/>
    <property type="evidence" value="ECO:0007669"/>
    <property type="project" value="UniProtKB-KW"/>
</dbReference>
<feature type="binding site" evidence="9">
    <location>
        <position position="10"/>
    </location>
    <ligand>
        <name>NADPH</name>
        <dbReference type="ChEBI" id="CHEBI:57783"/>
    </ligand>
</feature>
<feature type="binding site" evidence="9">
    <location>
        <position position="202"/>
    </location>
    <ligand>
        <name>1-deoxy-D-xylulose 5-phosphate</name>
        <dbReference type="ChEBI" id="CHEBI:57792"/>
    </ligand>
</feature>